<dbReference type="Proteomes" id="UP001164286">
    <property type="component" value="Unassembled WGS sequence"/>
</dbReference>
<dbReference type="InterPro" id="IPR050491">
    <property type="entry name" value="AmpC-like"/>
</dbReference>
<proteinExistence type="inferred from homology"/>
<accession>A0AA38LZ31</accession>
<name>A0AA38LZ31_9TREE</name>
<gene>
    <name evidence="4" type="ORF">MKK02DRAFT_39981</name>
</gene>
<dbReference type="SUPFAM" id="SSF56601">
    <property type="entry name" value="beta-lactamase/transpeptidase-like"/>
    <property type="match status" value="1"/>
</dbReference>
<reference evidence="4" key="1">
    <citation type="journal article" date="2022" name="G3 (Bethesda)">
        <title>High quality genome of the basidiomycete yeast Dioszegia hungarica PDD-24b-2 isolated from cloud water.</title>
        <authorList>
            <person name="Jarrige D."/>
            <person name="Haridas S."/>
            <person name="Bleykasten-Grosshans C."/>
            <person name="Joly M."/>
            <person name="Nadalig T."/>
            <person name="Sancelme M."/>
            <person name="Vuilleumier S."/>
            <person name="Grigoriev I.V."/>
            <person name="Amato P."/>
            <person name="Bringel F."/>
        </authorList>
    </citation>
    <scope>NUCLEOTIDE SEQUENCE</scope>
    <source>
        <strain evidence="4">PDD-24b-2</strain>
    </source>
</reference>
<dbReference type="PANTHER" id="PTHR46825:SF9">
    <property type="entry name" value="BETA-LACTAMASE-RELATED DOMAIN-CONTAINING PROTEIN"/>
    <property type="match status" value="1"/>
</dbReference>
<dbReference type="RefSeq" id="XP_052949436.1">
    <property type="nucleotide sequence ID" value="XM_053090874.1"/>
</dbReference>
<feature type="domain" description="Beta-lactamase-related" evidence="3">
    <location>
        <begin position="12"/>
        <end position="340"/>
    </location>
</feature>
<evidence type="ECO:0000259" key="3">
    <source>
        <dbReference type="Pfam" id="PF00144"/>
    </source>
</evidence>
<feature type="region of interest" description="Disordered" evidence="2">
    <location>
        <begin position="200"/>
        <end position="224"/>
    </location>
</feature>
<dbReference type="Gene3D" id="3.40.710.10">
    <property type="entry name" value="DD-peptidase/beta-lactamase superfamily"/>
    <property type="match status" value="1"/>
</dbReference>
<sequence>MPSLSSILDGPFDAILSDYLKTAAVPGMSLVVLQRGPNVNSPETAFRSYGIAYHDQPVTPEIRFPLCSLTKHIMALALLRLLYEHGMSQDTPVRDVLPEFRLLNEADGKAIVTFAHILSHTSGQGDSDGRWSMMKATDVSLYDYLAAQPCKSAPGTRFSYSNIMYDLTVPAIEALSGESVMAHLAKVFFQLLGMDKTTFEGEGGDGAAEGHYRGEGSDIDGDEDQLPAPNPHRLAHLGSGRLISCAKDMAKWLAYLPTDPFYHLIISPRSSVPGGNPDRPGNTIIDAGEQYGFGLYTGSCQGVPFIEQWGAMGGFAGVLTILPSLDLSFVCLSNSWDGLEVGALVSRLLVNKVMGTDPAPCVKLVTQERRQRMRSEMADFAPVTGLEPAESTRLLGTYITPGVGEIHFDESSNVAIRPQCTNFPWPPWNHGDIKPVATYLGDGQYAACMEYKQWRRDGDDSPVEVRYCSPFRLEKQAGSRALSASDCYFFPSACTLRPKGAQVG</sequence>
<dbReference type="InterPro" id="IPR001466">
    <property type="entry name" value="Beta-lactam-related"/>
</dbReference>
<keyword evidence="5" id="KW-1185">Reference proteome</keyword>
<dbReference type="AlphaFoldDB" id="A0AA38LZ31"/>
<evidence type="ECO:0000256" key="1">
    <source>
        <dbReference type="ARBA" id="ARBA00038215"/>
    </source>
</evidence>
<evidence type="ECO:0000313" key="5">
    <source>
        <dbReference type="Proteomes" id="UP001164286"/>
    </source>
</evidence>
<dbReference type="GeneID" id="77730079"/>
<dbReference type="InterPro" id="IPR012338">
    <property type="entry name" value="Beta-lactam/transpept-like"/>
</dbReference>
<protein>
    <submittedName>
        <fullName evidence="4">Beta-lactamase/transpeptidase-like protein</fullName>
    </submittedName>
</protein>
<comment type="similarity">
    <text evidence="1">Belongs to the peptidase S12 family.</text>
</comment>
<dbReference type="PANTHER" id="PTHR46825">
    <property type="entry name" value="D-ALANYL-D-ALANINE-CARBOXYPEPTIDASE/ENDOPEPTIDASE AMPH"/>
    <property type="match status" value="1"/>
</dbReference>
<dbReference type="EMBL" id="JAKWFO010000001">
    <property type="protein sequence ID" value="KAI9639659.1"/>
    <property type="molecule type" value="Genomic_DNA"/>
</dbReference>
<dbReference type="Pfam" id="PF00144">
    <property type="entry name" value="Beta-lactamase"/>
    <property type="match status" value="1"/>
</dbReference>
<comment type="caution">
    <text evidence="4">The sequence shown here is derived from an EMBL/GenBank/DDBJ whole genome shotgun (WGS) entry which is preliminary data.</text>
</comment>
<evidence type="ECO:0000313" key="4">
    <source>
        <dbReference type="EMBL" id="KAI9639659.1"/>
    </source>
</evidence>
<evidence type="ECO:0000256" key="2">
    <source>
        <dbReference type="SAM" id="MobiDB-lite"/>
    </source>
</evidence>
<organism evidence="4 5">
    <name type="scientific">Dioszegia hungarica</name>
    <dbReference type="NCBI Taxonomy" id="4972"/>
    <lineage>
        <taxon>Eukaryota</taxon>
        <taxon>Fungi</taxon>
        <taxon>Dikarya</taxon>
        <taxon>Basidiomycota</taxon>
        <taxon>Agaricomycotina</taxon>
        <taxon>Tremellomycetes</taxon>
        <taxon>Tremellales</taxon>
        <taxon>Bulleribasidiaceae</taxon>
        <taxon>Dioszegia</taxon>
    </lineage>
</organism>